<evidence type="ECO:0000313" key="3">
    <source>
        <dbReference type="Proteomes" id="UP000190150"/>
    </source>
</evidence>
<dbReference type="Pfam" id="PF04397">
    <property type="entry name" value="LytTR"/>
    <property type="match status" value="1"/>
</dbReference>
<dbReference type="OrthoDB" id="1646880at2"/>
<dbReference type="AlphaFoldDB" id="A0A1T5EJS9"/>
<organism evidence="2 3">
    <name type="scientific">Sphingobacterium nematocida</name>
    <dbReference type="NCBI Taxonomy" id="1513896"/>
    <lineage>
        <taxon>Bacteria</taxon>
        <taxon>Pseudomonadati</taxon>
        <taxon>Bacteroidota</taxon>
        <taxon>Sphingobacteriia</taxon>
        <taxon>Sphingobacteriales</taxon>
        <taxon>Sphingobacteriaceae</taxon>
        <taxon>Sphingobacterium</taxon>
    </lineage>
</organism>
<evidence type="ECO:0000259" key="1">
    <source>
        <dbReference type="PROSITE" id="PS50930"/>
    </source>
</evidence>
<dbReference type="SMART" id="SM00850">
    <property type="entry name" value="LytTR"/>
    <property type="match status" value="1"/>
</dbReference>
<name>A0A1T5EJS9_9SPHI</name>
<proteinExistence type="predicted"/>
<dbReference type="PANTHER" id="PTHR37299:SF1">
    <property type="entry name" value="STAGE 0 SPORULATION PROTEIN A HOMOLOG"/>
    <property type="match status" value="1"/>
</dbReference>
<dbReference type="PANTHER" id="PTHR37299">
    <property type="entry name" value="TRANSCRIPTIONAL REGULATOR-RELATED"/>
    <property type="match status" value="1"/>
</dbReference>
<dbReference type="Gene3D" id="2.40.50.1020">
    <property type="entry name" value="LytTr DNA-binding domain"/>
    <property type="match status" value="1"/>
</dbReference>
<dbReference type="InterPro" id="IPR007492">
    <property type="entry name" value="LytTR_DNA-bd_dom"/>
</dbReference>
<dbReference type="Proteomes" id="UP000190150">
    <property type="component" value="Unassembled WGS sequence"/>
</dbReference>
<dbReference type="STRING" id="1513896.SAMN05660841_02646"/>
<evidence type="ECO:0000313" key="2">
    <source>
        <dbReference type="EMBL" id="SKB84302.1"/>
    </source>
</evidence>
<dbReference type="InterPro" id="IPR046947">
    <property type="entry name" value="LytR-like"/>
</dbReference>
<keyword evidence="3" id="KW-1185">Reference proteome</keyword>
<reference evidence="3" key="1">
    <citation type="submission" date="2017-02" db="EMBL/GenBank/DDBJ databases">
        <authorList>
            <person name="Varghese N."/>
            <person name="Submissions S."/>
        </authorList>
    </citation>
    <scope>NUCLEOTIDE SEQUENCE [LARGE SCALE GENOMIC DNA]</scope>
    <source>
        <strain evidence="3">DSM 24091</strain>
    </source>
</reference>
<sequence length="111" mass="12861">MQEITFIFIKEATGGRIIRVAIRDIEYIESMGNYVRVIYDTDKFLLVHSSLRKLLKTLPATKFCRIHQSYVIHIEHIDHVDGNTVNMQNGVQLKIGTNFRKAFLEKLLVQG</sequence>
<dbReference type="RefSeq" id="WP_079643546.1">
    <property type="nucleotide sequence ID" value="NZ_FUZF01000011.1"/>
</dbReference>
<protein>
    <submittedName>
        <fullName evidence="2">LytTr DNA-binding domain-containing protein</fullName>
    </submittedName>
</protein>
<gene>
    <name evidence="2" type="ORF">SAMN05660841_02646</name>
</gene>
<accession>A0A1T5EJS9</accession>
<keyword evidence="2" id="KW-0238">DNA-binding</keyword>
<dbReference type="GO" id="GO:0003677">
    <property type="term" value="F:DNA binding"/>
    <property type="evidence" value="ECO:0007669"/>
    <property type="project" value="UniProtKB-KW"/>
</dbReference>
<dbReference type="GO" id="GO:0000156">
    <property type="term" value="F:phosphorelay response regulator activity"/>
    <property type="evidence" value="ECO:0007669"/>
    <property type="project" value="InterPro"/>
</dbReference>
<feature type="domain" description="HTH LytTR-type" evidence="1">
    <location>
        <begin position="9"/>
        <end position="81"/>
    </location>
</feature>
<dbReference type="PROSITE" id="PS50930">
    <property type="entry name" value="HTH_LYTTR"/>
    <property type="match status" value="1"/>
</dbReference>
<dbReference type="EMBL" id="FUZF01000011">
    <property type="protein sequence ID" value="SKB84302.1"/>
    <property type="molecule type" value="Genomic_DNA"/>
</dbReference>